<dbReference type="InterPro" id="IPR036388">
    <property type="entry name" value="WH-like_DNA-bd_sf"/>
</dbReference>
<keyword evidence="3" id="KW-0238">DNA-binding</keyword>
<dbReference type="PANTHER" id="PTHR30537">
    <property type="entry name" value="HTH-TYPE TRANSCRIPTIONAL REGULATOR"/>
    <property type="match status" value="1"/>
</dbReference>
<dbReference type="NCBIfam" id="NF008352">
    <property type="entry name" value="PRK11139.1"/>
    <property type="match status" value="1"/>
</dbReference>
<protein>
    <submittedName>
        <fullName evidence="6">LysR family transcriptional regulator, glycine cleavage system transcriptional activator</fullName>
    </submittedName>
</protein>
<dbReference type="PANTHER" id="PTHR30537:SF74">
    <property type="entry name" value="HTH-TYPE TRANSCRIPTIONAL REGULATOR TRPI"/>
    <property type="match status" value="1"/>
</dbReference>
<evidence type="ECO:0000256" key="4">
    <source>
        <dbReference type="ARBA" id="ARBA00023163"/>
    </source>
</evidence>
<dbReference type="GO" id="GO:0003700">
    <property type="term" value="F:DNA-binding transcription factor activity"/>
    <property type="evidence" value="ECO:0007669"/>
    <property type="project" value="InterPro"/>
</dbReference>
<dbReference type="GO" id="GO:0043565">
    <property type="term" value="F:sequence-specific DNA binding"/>
    <property type="evidence" value="ECO:0007669"/>
    <property type="project" value="TreeGrafter"/>
</dbReference>
<dbReference type="InterPro" id="IPR036390">
    <property type="entry name" value="WH_DNA-bd_sf"/>
</dbReference>
<name>A0A1I2JUV1_9GAMM</name>
<evidence type="ECO:0000313" key="7">
    <source>
        <dbReference type="Proteomes" id="UP000199477"/>
    </source>
</evidence>
<dbReference type="InterPro" id="IPR000847">
    <property type="entry name" value="LysR_HTH_N"/>
</dbReference>
<comment type="similarity">
    <text evidence="1">Belongs to the LysR transcriptional regulatory family.</text>
</comment>
<dbReference type="PROSITE" id="PS50931">
    <property type="entry name" value="HTH_LYSR"/>
    <property type="match status" value="1"/>
</dbReference>
<dbReference type="PRINTS" id="PR00039">
    <property type="entry name" value="HTHLYSR"/>
</dbReference>
<gene>
    <name evidence="6" type="ORF">SAMN02799615_04231</name>
</gene>
<evidence type="ECO:0000256" key="2">
    <source>
        <dbReference type="ARBA" id="ARBA00023015"/>
    </source>
</evidence>
<dbReference type="FunFam" id="1.10.10.10:FF:000038">
    <property type="entry name" value="Glycine cleavage system transcriptional activator"/>
    <property type="match status" value="1"/>
</dbReference>
<dbReference type="AlphaFoldDB" id="A0A1I2JUV1"/>
<keyword evidence="2" id="KW-0805">Transcription regulation</keyword>
<dbReference type="InterPro" id="IPR005119">
    <property type="entry name" value="LysR_subst-bd"/>
</dbReference>
<keyword evidence="4" id="KW-0804">Transcription</keyword>
<evidence type="ECO:0000256" key="1">
    <source>
        <dbReference type="ARBA" id="ARBA00009437"/>
    </source>
</evidence>
<dbReference type="Pfam" id="PF00126">
    <property type="entry name" value="HTH_1"/>
    <property type="match status" value="1"/>
</dbReference>
<dbReference type="InterPro" id="IPR058163">
    <property type="entry name" value="LysR-type_TF_proteobact-type"/>
</dbReference>
<dbReference type="SUPFAM" id="SSF53850">
    <property type="entry name" value="Periplasmic binding protein-like II"/>
    <property type="match status" value="1"/>
</dbReference>
<dbReference type="GO" id="GO:0006351">
    <property type="term" value="P:DNA-templated transcription"/>
    <property type="evidence" value="ECO:0007669"/>
    <property type="project" value="TreeGrafter"/>
</dbReference>
<dbReference type="SUPFAM" id="SSF46785">
    <property type="entry name" value="Winged helix' DNA-binding domain"/>
    <property type="match status" value="1"/>
</dbReference>
<reference evidence="7" key="1">
    <citation type="submission" date="2016-10" db="EMBL/GenBank/DDBJ databases">
        <authorList>
            <person name="Varghese N."/>
            <person name="Submissions S."/>
        </authorList>
    </citation>
    <scope>NUCLEOTIDE SEQUENCE [LARGE SCALE GENOMIC DNA]</scope>
    <source>
        <strain evidence="7">UNC178MFTsu3.1</strain>
    </source>
</reference>
<dbReference type="Gene3D" id="3.40.190.10">
    <property type="entry name" value="Periplasmic binding protein-like II"/>
    <property type="match status" value="2"/>
</dbReference>
<dbReference type="STRING" id="500610.SAMN02799615_04231"/>
<dbReference type="CDD" id="cd08432">
    <property type="entry name" value="PBP2_GcdR_TrpI_HvrB_AmpR_like"/>
    <property type="match status" value="1"/>
</dbReference>
<dbReference type="EMBL" id="FONH01000031">
    <property type="protein sequence ID" value="SFF57670.1"/>
    <property type="molecule type" value="Genomic_DNA"/>
</dbReference>
<dbReference type="Pfam" id="PF03466">
    <property type="entry name" value="LysR_substrate"/>
    <property type="match status" value="1"/>
</dbReference>
<dbReference type="Gene3D" id="1.10.10.10">
    <property type="entry name" value="Winged helix-like DNA-binding domain superfamily/Winged helix DNA-binding domain"/>
    <property type="match status" value="1"/>
</dbReference>
<evidence type="ECO:0000313" key="6">
    <source>
        <dbReference type="EMBL" id="SFF57670.1"/>
    </source>
</evidence>
<dbReference type="Proteomes" id="UP000199477">
    <property type="component" value="Unassembled WGS sequence"/>
</dbReference>
<accession>A0A1I2JUV1</accession>
<feature type="domain" description="HTH lysR-type" evidence="5">
    <location>
        <begin position="13"/>
        <end position="70"/>
    </location>
</feature>
<organism evidence="6 7">
    <name type="scientific">Dyella marensis</name>
    <dbReference type="NCBI Taxonomy" id="500610"/>
    <lineage>
        <taxon>Bacteria</taxon>
        <taxon>Pseudomonadati</taxon>
        <taxon>Pseudomonadota</taxon>
        <taxon>Gammaproteobacteria</taxon>
        <taxon>Lysobacterales</taxon>
        <taxon>Rhodanobacteraceae</taxon>
        <taxon>Dyella</taxon>
    </lineage>
</organism>
<evidence type="ECO:0000256" key="3">
    <source>
        <dbReference type="ARBA" id="ARBA00023125"/>
    </source>
</evidence>
<keyword evidence="7" id="KW-1185">Reference proteome</keyword>
<sequence length="299" mass="33284">MHEMNSSVARRLPPLGALRAFEAAARHQSFRLAAEELSVTATAVSHQIRLLERLLGVALFERQVRKVVLTAEGRLLFPALRESFDLMAAAVAPLLRPKRRRILTVSATPAFVARLLVPRLAAFQSRHPELDLRLHASTQPVDFAAQQIDAAIRYGKGPYRDLRNEPLLHTHFAPMCSPALKLRTPKDLARHPLLHFQWQPSFREPPDWTAWRRAAGLRTLDIARGVTFSDETHAIDAAIAGQGVALLNTALVADELARGTLVQPFGPMLDGLDYQLVYPLATENDPALAALREWLVHLD</sequence>
<evidence type="ECO:0000259" key="5">
    <source>
        <dbReference type="PROSITE" id="PS50931"/>
    </source>
</evidence>
<proteinExistence type="inferred from homology"/>